<keyword evidence="4" id="KW-0614">Plasmid</keyword>
<evidence type="ECO:0000256" key="3">
    <source>
        <dbReference type="SAM" id="SignalP"/>
    </source>
</evidence>
<evidence type="ECO:0000313" key="4">
    <source>
        <dbReference type="EMBL" id="UZJ26842.1"/>
    </source>
</evidence>
<name>A0ABY6P596_9NOCA</name>
<sequence>MTVTAAAASQATVAVAVTAAAPTHATVAASAGRQHRSDEEGVRAKQLGKKRQTMGLTNGLTRWGVATPALVAIGVLGWSAYSAATPAAVEGTSSGKGLTTAASQTTGLTMDDHHALGLAIWGVAAFMVAILLLLEFSASPRQSSNKFGFLDSIVGVDGRISTSKTVVFIWTLELAAALILLSGIVVWDRNPAVTADHVFGTGDWNAYSLLLGGPFAAAVIAKGITASTTTTTTTTTTNPIPKSNTQDVTPLVSLSGMTDKGAALKDITSNDDGSTSLADSQYVIFSLVAMVYFFGAFVGNIVDYTRTTDVTKIHLGLPTIPSALLGLTSLAALTYVGNKAAATQGLNPS</sequence>
<keyword evidence="3" id="KW-0732">Signal</keyword>
<evidence type="ECO:0000256" key="1">
    <source>
        <dbReference type="SAM" id="MobiDB-lite"/>
    </source>
</evidence>
<gene>
    <name evidence="4" type="ORF">RHODO2019_18335</name>
</gene>
<evidence type="ECO:0000313" key="5">
    <source>
        <dbReference type="Proteomes" id="UP001164965"/>
    </source>
</evidence>
<feature type="chain" id="PRO_5045543726" evidence="3">
    <location>
        <begin position="20"/>
        <end position="349"/>
    </location>
</feature>
<feature type="transmembrane region" description="Helical" evidence="2">
    <location>
        <begin position="282"/>
        <end position="302"/>
    </location>
</feature>
<keyword evidence="2" id="KW-0812">Transmembrane</keyword>
<protein>
    <submittedName>
        <fullName evidence="4">Uncharacterized protein</fullName>
    </submittedName>
</protein>
<reference evidence="4" key="1">
    <citation type="submission" date="2022-10" db="EMBL/GenBank/DDBJ databases">
        <title>Rhodococcus sp.75.</title>
        <authorList>
            <person name="Sun M."/>
        </authorList>
    </citation>
    <scope>NUCLEOTIDE SEQUENCE</scope>
    <source>
        <strain evidence="4">75</strain>
        <plasmid evidence="4">unnamed1</plasmid>
    </source>
</reference>
<proteinExistence type="predicted"/>
<feature type="transmembrane region" description="Helical" evidence="2">
    <location>
        <begin position="60"/>
        <end position="81"/>
    </location>
</feature>
<feature type="signal peptide" evidence="3">
    <location>
        <begin position="1"/>
        <end position="19"/>
    </location>
</feature>
<accession>A0ABY6P596</accession>
<dbReference type="RefSeq" id="WP_265384946.1">
    <property type="nucleotide sequence ID" value="NZ_CP110616.1"/>
</dbReference>
<feature type="transmembrane region" description="Helical" evidence="2">
    <location>
        <begin position="115"/>
        <end position="134"/>
    </location>
</feature>
<dbReference type="Proteomes" id="UP001164965">
    <property type="component" value="Plasmid unnamed1"/>
</dbReference>
<organism evidence="4 5">
    <name type="scientific">Rhodococcus antarcticus</name>
    <dbReference type="NCBI Taxonomy" id="2987751"/>
    <lineage>
        <taxon>Bacteria</taxon>
        <taxon>Bacillati</taxon>
        <taxon>Actinomycetota</taxon>
        <taxon>Actinomycetes</taxon>
        <taxon>Mycobacteriales</taxon>
        <taxon>Nocardiaceae</taxon>
        <taxon>Rhodococcus</taxon>
    </lineage>
</organism>
<feature type="transmembrane region" description="Helical" evidence="2">
    <location>
        <begin position="314"/>
        <end position="336"/>
    </location>
</feature>
<geneLocation type="plasmid" evidence="4 5">
    <name>unnamed1</name>
</geneLocation>
<keyword evidence="5" id="KW-1185">Reference proteome</keyword>
<feature type="region of interest" description="Disordered" evidence="1">
    <location>
        <begin position="28"/>
        <end position="48"/>
    </location>
</feature>
<keyword evidence="2" id="KW-0472">Membrane</keyword>
<dbReference type="EMBL" id="CP110616">
    <property type="protein sequence ID" value="UZJ26842.1"/>
    <property type="molecule type" value="Genomic_DNA"/>
</dbReference>
<feature type="transmembrane region" description="Helical" evidence="2">
    <location>
        <begin position="167"/>
        <end position="187"/>
    </location>
</feature>
<evidence type="ECO:0000256" key="2">
    <source>
        <dbReference type="SAM" id="Phobius"/>
    </source>
</evidence>
<keyword evidence="2" id="KW-1133">Transmembrane helix</keyword>